<evidence type="ECO:0000256" key="9">
    <source>
        <dbReference type="ARBA" id="ARBA00081863"/>
    </source>
</evidence>
<evidence type="ECO:0000256" key="10">
    <source>
        <dbReference type="SAM" id="MobiDB-lite"/>
    </source>
</evidence>
<dbReference type="Pfam" id="PF02270">
    <property type="entry name" value="TFIIF_beta"/>
    <property type="match status" value="1"/>
</dbReference>
<proteinExistence type="inferred from homology"/>
<keyword evidence="6" id="KW-0804">Transcription</keyword>
<feature type="domain" description="TFIIF beta subunit HTH" evidence="11">
    <location>
        <begin position="341"/>
        <end position="405"/>
    </location>
</feature>
<dbReference type="InterPro" id="IPR011039">
    <property type="entry name" value="TFIIF_interaction"/>
</dbReference>
<dbReference type="InterPro" id="IPR036388">
    <property type="entry name" value="WH-like_DNA-bd_sf"/>
</dbReference>
<name>A0AAV5QGA9_9ASCO</name>
<evidence type="ECO:0000313" key="14">
    <source>
        <dbReference type="Proteomes" id="UP001360560"/>
    </source>
</evidence>
<evidence type="ECO:0000256" key="4">
    <source>
        <dbReference type="ARBA" id="ARBA00023015"/>
    </source>
</evidence>
<dbReference type="PANTHER" id="PTHR10445">
    <property type="entry name" value="GENERAL TRANSCRIPTION FACTOR IIF SUBUNIT 2"/>
    <property type="match status" value="1"/>
</dbReference>
<keyword evidence="7" id="KW-0539">Nucleus</keyword>
<dbReference type="RefSeq" id="XP_064850694.1">
    <property type="nucleotide sequence ID" value="XM_064994622.1"/>
</dbReference>
<keyword evidence="4" id="KW-0805">Transcription regulation</keyword>
<organism evidence="13 14">
    <name type="scientific">Saccharomycopsis crataegensis</name>
    <dbReference type="NCBI Taxonomy" id="43959"/>
    <lineage>
        <taxon>Eukaryota</taxon>
        <taxon>Fungi</taxon>
        <taxon>Dikarya</taxon>
        <taxon>Ascomycota</taxon>
        <taxon>Saccharomycotina</taxon>
        <taxon>Saccharomycetes</taxon>
        <taxon>Saccharomycopsidaceae</taxon>
        <taxon>Saccharomycopsis</taxon>
    </lineage>
</organism>
<dbReference type="SUPFAM" id="SSF50916">
    <property type="entry name" value="Rap30/74 interaction domains"/>
    <property type="match status" value="1"/>
</dbReference>
<dbReference type="PANTHER" id="PTHR10445:SF0">
    <property type="entry name" value="GENERAL TRANSCRIPTION FACTOR IIF SUBUNIT 2"/>
    <property type="match status" value="1"/>
</dbReference>
<accession>A0AAV5QGA9</accession>
<comment type="similarity">
    <text evidence="2">Belongs to the TFIIF beta subunit family.</text>
</comment>
<dbReference type="GO" id="GO:0003677">
    <property type="term" value="F:DNA binding"/>
    <property type="evidence" value="ECO:0007669"/>
    <property type="project" value="UniProtKB-KW"/>
</dbReference>
<comment type="caution">
    <text evidence="13">The sequence shown here is derived from an EMBL/GenBank/DDBJ whole genome shotgun (WGS) entry which is preliminary data.</text>
</comment>
<dbReference type="SUPFAM" id="SSF46785">
    <property type="entry name" value="Winged helix' DNA-binding domain"/>
    <property type="match status" value="1"/>
</dbReference>
<sequence length="450" mass="50696">MSEGPKPEVKKEVTDFNEIYKNQPADSVIVDGKKESLNLELHNASKQVWLVKLPKFLAGKWNDVEAIAGQEIGKLRINKNQPAMGKNGELKFKLVLNEVYVDPNRKRNGGGGSENNNETSSGDEESDFSTVMKQEGIIKSESPGVIGGIKSESESLSSEGKIDYFKDLPHEYDLRVTNKAVKNQFIFSEQNLDNFAKRQEGATNNDASSSKTSGGGVTKPSVDKKKLSKKQFWREQRKLGGNKFVQFAKAIPKKTALVGTICHECSVTPSINDVNYSNVLQDRKNRVSKRPDKPVIEVLRENTGIIQRFSAPSLKGDTAANDDAFIKANKDSKGKEQNRAIRMERKELLDLLFQLFDEYDYWSMKGLKERVKQPDSWLKECLDSVATLIKRGPYASKYCLKPEYKKMRDVARVERQKELGLDITNPEDENKDDEDADDDVEMETIVGNKD</sequence>
<dbReference type="Gene3D" id="1.10.10.10">
    <property type="entry name" value="Winged helix-like DNA-binding domain superfamily/Winged helix DNA-binding domain"/>
    <property type="match status" value="1"/>
</dbReference>
<feature type="domain" description="TFIIF beta subunit N-terminal" evidence="12">
    <location>
        <begin position="46"/>
        <end position="270"/>
    </location>
</feature>
<evidence type="ECO:0000256" key="6">
    <source>
        <dbReference type="ARBA" id="ARBA00023163"/>
    </source>
</evidence>
<dbReference type="EMBL" id="BTFZ01000002">
    <property type="protein sequence ID" value="GMM33694.1"/>
    <property type="molecule type" value="Genomic_DNA"/>
</dbReference>
<dbReference type="GO" id="GO:0006367">
    <property type="term" value="P:transcription initiation at RNA polymerase II promoter"/>
    <property type="evidence" value="ECO:0007669"/>
    <property type="project" value="InterPro"/>
</dbReference>
<dbReference type="AlphaFoldDB" id="A0AAV5QGA9"/>
<feature type="compositionally biased region" description="Acidic residues" evidence="10">
    <location>
        <begin position="425"/>
        <end position="442"/>
    </location>
</feature>
<gene>
    <name evidence="13" type="ORF">DASC09_010190</name>
</gene>
<dbReference type="GeneID" id="90071673"/>
<dbReference type="InterPro" id="IPR040504">
    <property type="entry name" value="TFIIF_beta_N"/>
</dbReference>
<dbReference type="InterPro" id="IPR036390">
    <property type="entry name" value="WH_DNA-bd_sf"/>
</dbReference>
<keyword evidence="14" id="KW-1185">Reference proteome</keyword>
<dbReference type="Pfam" id="PF17683">
    <property type="entry name" value="TFIIF_beta_N"/>
    <property type="match status" value="1"/>
</dbReference>
<dbReference type="FunFam" id="1.10.10.10:FF:000035">
    <property type="entry name" value="General transcription factor IIF subunit 2"/>
    <property type="match status" value="1"/>
</dbReference>
<comment type="subcellular location">
    <subcellularLocation>
        <location evidence="1">Nucleus</location>
    </subcellularLocation>
</comment>
<evidence type="ECO:0000313" key="13">
    <source>
        <dbReference type="EMBL" id="GMM33694.1"/>
    </source>
</evidence>
<protein>
    <recommendedName>
        <fullName evidence="3">Transcription initiation factor IIF subunit beta</fullName>
    </recommendedName>
    <alternativeName>
        <fullName evidence="9">TFIIF medium subunit</fullName>
    </alternativeName>
    <alternativeName>
        <fullName evidence="8">TFIIF-beta</fullName>
    </alternativeName>
</protein>
<evidence type="ECO:0000256" key="7">
    <source>
        <dbReference type="ARBA" id="ARBA00023242"/>
    </source>
</evidence>
<dbReference type="Proteomes" id="UP001360560">
    <property type="component" value="Unassembled WGS sequence"/>
</dbReference>
<evidence type="ECO:0000256" key="2">
    <source>
        <dbReference type="ARBA" id="ARBA00009543"/>
    </source>
</evidence>
<dbReference type="CDD" id="cd07980">
    <property type="entry name" value="TFIIF_beta"/>
    <property type="match status" value="1"/>
</dbReference>
<evidence type="ECO:0000256" key="5">
    <source>
        <dbReference type="ARBA" id="ARBA00023125"/>
    </source>
</evidence>
<evidence type="ECO:0000259" key="11">
    <source>
        <dbReference type="Pfam" id="PF02270"/>
    </source>
</evidence>
<evidence type="ECO:0000259" key="12">
    <source>
        <dbReference type="Pfam" id="PF17683"/>
    </source>
</evidence>
<dbReference type="InterPro" id="IPR040450">
    <property type="entry name" value="TFIIF_beta_HTH"/>
</dbReference>
<feature type="region of interest" description="Disordered" evidence="10">
    <location>
        <begin position="200"/>
        <end position="228"/>
    </location>
</feature>
<keyword evidence="5" id="KW-0238">DNA-binding</keyword>
<evidence type="ECO:0000256" key="8">
    <source>
        <dbReference type="ARBA" id="ARBA00081473"/>
    </source>
</evidence>
<reference evidence="13 14" key="1">
    <citation type="journal article" date="2023" name="Elife">
        <title>Identification of key yeast species and microbe-microbe interactions impacting larval growth of Drosophila in the wild.</title>
        <authorList>
            <person name="Mure A."/>
            <person name="Sugiura Y."/>
            <person name="Maeda R."/>
            <person name="Honda K."/>
            <person name="Sakurai N."/>
            <person name="Takahashi Y."/>
            <person name="Watada M."/>
            <person name="Katoh T."/>
            <person name="Gotoh A."/>
            <person name="Gotoh Y."/>
            <person name="Taniguchi I."/>
            <person name="Nakamura K."/>
            <person name="Hayashi T."/>
            <person name="Katayama T."/>
            <person name="Uemura T."/>
            <person name="Hattori Y."/>
        </authorList>
    </citation>
    <scope>NUCLEOTIDE SEQUENCE [LARGE SCALE GENOMIC DNA]</scope>
    <source>
        <strain evidence="13 14">SC-9</strain>
    </source>
</reference>
<evidence type="ECO:0000256" key="1">
    <source>
        <dbReference type="ARBA" id="ARBA00004123"/>
    </source>
</evidence>
<evidence type="ECO:0000256" key="3">
    <source>
        <dbReference type="ARBA" id="ARBA00021453"/>
    </source>
</evidence>
<dbReference type="GO" id="GO:0005674">
    <property type="term" value="C:transcription factor TFIIF complex"/>
    <property type="evidence" value="ECO:0007669"/>
    <property type="project" value="InterPro"/>
</dbReference>
<dbReference type="InterPro" id="IPR003196">
    <property type="entry name" value="TFIIF_beta"/>
</dbReference>
<feature type="region of interest" description="Disordered" evidence="10">
    <location>
        <begin position="417"/>
        <end position="450"/>
    </location>
</feature>
<feature type="region of interest" description="Disordered" evidence="10">
    <location>
        <begin position="103"/>
        <end position="130"/>
    </location>
</feature>